<dbReference type="InterPro" id="IPR005471">
    <property type="entry name" value="Tscrpt_reg_IclR_N"/>
</dbReference>
<dbReference type="GO" id="GO:0045892">
    <property type="term" value="P:negative regulation of DNA-templated transcription"/>
    <property type="evidence" value="ECO:0007669"/>
    <property type="project" value="TreeGrafter"/>
</dbReference>
<dbReference type="InterPro" id="IPR036390">
    <property type="entry name" value="WH_DNA-bd_sf"/>
</dbReference>
<accession>N1V0N3</accession>
<dbReference type="PROSITE" id="PS51077">
    <property type="entry name" value="HTH_ICLR"/>
    <property type="match status" value="1"/>
</dbReference>
<dbReference type="PANTHER" id="PTHR30136">
    <property type="entry name" value="HELIX-TURN-HELIX TRANSCRIPTIONAL REGULATOR, ICLR FAMILY"/>
    <property type="match status" value="1"/>
</dbReference>
<dbReference type="GO" id="GO:0003677">
    <property type="term" value="F:DNA binding"/>
    <property type="evidence" value="ECO:0007669"/>
    <property type="project" value="UniProtKB-KW"/>
</dbReference>
<evidence type="ECO:0000256" key="3">
    <source>
        <dbReference type="ARBA" id="ARBA00023163"/>
    </source>
</evidence>
<dbReference type="SUPFAM" id="SSF46785">
    <property type="entry name" value="Winged helix' DNA-binding domain"/>
    <property type="match status" value="1"/>
</dbReference>
<dbReference type="GO" id="GO:0003700">
    <property type="term" value="F:DNA-binding transcription factor activity"/>
    <property type="evidence" value="ECO:0007669"/>
    <property type="project" value="TreeGrafter"/>
</dbReference>
<evidence type="ECO:0000313" key="6">
    <source>
        <dbReference type="Proteomes" id="UP000010729"/>
    </source>
</evidence>
<dbReference type="OrthoDB" id="5112988at2"/>
<dbReference type="EMBL" id="ANPE02000098">
    <property type="protein sequence ID" value="EMY34860.1"/>
    <property type="molecule type" value="Genomic_DNA"/>
</dbReference>
<dbReference type="Proteomes" id="UP000010729">
    <property type="component" value="Unassembled WGS sequence"/>
</dbReference>
<dbReference type="InterPro" id="IPR014757">
    <property type="entry name" value="Tscrpt_reg_IclR_C"/>
</dbReference>
<evidence type="ECO:0000256" key="2">
    <source>
        <dbReference type="ARBA" id="ARBA00023125"/>
    </source>
</evidence>
<evidence type="ECO:0000259" key="4">
    <source>
        <dbReference type="PROSITE" id="PS51077"/>
    </source>
</evidence>
<dbReference type="InterPro" id="IPR050707">
    <property type="entry name" value="HTH_MetabolicPath_Reg"/>
</dbReference>
<comment type="caution">
    <text evidence="5">The sequence shown here is derived from an EMBL/GenBank/DDBJ whole genome shotgun (WGS) entry which is preliminary data.</text>
</comment>
<dbReference type="PANTHER" id="PTHR30136:SF39">
    <property type="entry name" value="TRANSCRIPTIONAL REGULATORY PROTEIN"/>
    <property type="match status" value="1"/>
</dbReference>
<keyword evidence="1" id="KW-0805">Transcription regulation</keyword>
<feature type="domain" description="HTH iclR-type" evidence="4">
    <location>
        <begin position="1"/>
        <end position="53"/>
    </location>
</feature>
<dbReference type="Gene3D" id="1.10.10.10">
    <property type="entry name" value="Winged helix-like DNA-binding domain superfamily/Winged helix DNA-binding domain"/>
    <property type="match status" value="1"/>
</dbReference>
<organism evidence="5 6">
    <name type="scientific">Arthrobacter crystallopoietes BAB-32</name>
    <dbReference type="NCBI Taxonomy" id="1246476"/>
    <lineage>
        <taxon>Bacteria</taxon>
        <taxon>Bacillati</taxon>
        <taxon>Actinomycetota</taxon>
        <taxon>Actinomycetes</taxon>
        <taxon>Micrococcales</taxon>
        <taxon>Micrococcaceae</taxon>
        <taxon>Crystallibacter</taxon>
    </lineage>
</organism>
<reference evidence="5 6" key="1">
    <citation type="journal article" date="2013" name="Genome Announc.">
        <title>Draft Genome Sequence of Arthrobacter crystallopoietes Strain BAB-32, Revealing Genes for Bioremediation.</title>
        <authorList>
            <person name="Joshi M.N."/>
            <person name="Pandit A.S."/>
            <person name="Sharma A."/>
            <person name="Pandya R.V."/>
            <person name="Desai S.M."/>
            <person name="Saxena A.K."/>
            <person name="Bagatharia S.B."/>
        </authorList>
    </citation>
    <scope>NUCLEOTIDE SEQUENCE [LARGE SCALE GENOMIC DNA]</scope>
    <source>
        <strain evidence="5 6">BAB-32</strain>
    </source>
</reference>
<dbReference type="Pfam" id="PF01614">
    <property type="entry name" value="IclR_C"/>
    <property type="match status" value="1"/>
</dbReference>
<dbReference type="Pfam" id="PF09339">
    <property type="entry name" value="HTH_IclR"/>
    <property type="match status" value="1"/>
</dbReference>
<sequence>MSIVDAVEFAPMTATDLAQLLDMNLSTVHRLATALTQHGLLSRGTDGRYGPGVRFGMSNIAWASRPLLTQLRDETSETAQLWVRRGDSRLCLESVEATQELRVTLPAGWTLPLSDGGSAAFILLDRPTRREDGTDPGWLETVSQRTVGLGSVSAAVRVGNKVVAAVCLAMPLPRVQTSPGQQWGDRVVAIAGELASRLNR</sequence>
<proteinExistence type="predicted"/>
<keyword evidence="6" id="KW-1185">Reference proteome</keyword>
<keyword evidence="3" id="KW-0804">Transcription</keyword>
<name>N1V0N3_9MICC</name>
<evidence type="ECO:0000256" key="1">
    <source>
        <dbReference type="ARBA" id="ARBA00023015"/>
    </source>
</evidence>
<protein>
    <submittedName>
        <fullName evidence="5">IclR family transcriptional regulator</fullName>
    </submittedName>
</protein>
<dbReference type="SMART" id="SM00346">
    <property type="entry name" value="HTH_ICLR"/>
    <property type="match status" value="1"/>
</dbReference>
<dbReference type="InterPro" id="IPR036388">
    <property type="entry name" value="WH-like_DNA-bd_sf"/>
</dbReference>
<keyword evidence="2" id="KW-0238">DNA-binding</keyword>
<dbReference type="AlphaFoldDB" id="N1V0N3"/>
<dbReference type="SUPFAM" id="SSF55781">
    <property type="entry name" value="GAF domain-like"/>
    <property type="match status" value="1"/>
</dbReference>
<dbReference type="RefSeq" id="WP_005268343.1">
    <property type="nucleotide sequence ID" value="NZ_ANPE02000098.1"/>
</dbReference>
<gene>
    <name evidence="5" type="ORF">D477_007459</name>
</gene>
<evidence type="ECO:0000313" key="5">
    <source>
        <dbReference type="EMBL" id="EMY34860.1"/>
    </source>
</evidence>
<dbReference type="InterPro" id="IPR029016">
    <property type="entry name" value="GAF-like_dom_sf"/>
</dbReference>
<dbReference type="Gene3D" id="3.30.450.40">
    <property type="match status" value="2"/>
</dbReference>